<dbReference type="SMART" id="SM00028">
    <property type="entry name" value="TPR"/>
    <property type="match status" value="2"/>
</dbReference>
<organism evidence="4">
    <name type="scientific">Gymnodinialimonas phycosphaerae</name>
    <dbReference type="NCBI Taxonomy" id="2841589"/>
    <lineage>
        <taxon>Bacteria</taxon>
        <taxon>Pseudomonadati</taxon>
        <taxon>Pseudomonadota</taxon>
        <taxon>Alphaproteobacteria</taxon>
        <taxon>Rhodobacterales</taxon>
        <taxon>Paracoccaceae</taxon>
        <taxon>Gymnodinialimonas</taxon>
    </lineage>
</organism>
<evidence type="ECO:0000256" key="2">
    <source>
        <dbReference type="PROSITE-ProRule" id="PRU01091"/>
    </source>
</evidence>
<dbReference type="Pfam" id="PF13181">
    <property type="entry name" value="TPR_8"/>
    <property type="match status" value="1"/>
</dbReference>
<dbReference type="PROSITE" id="PS51755">
    <property type="entry name" value="OMPR_PHOB"/>
    <property type="match status" value="1"/>
</dbReference>
<dbReference type="InterPro" id="IPR001867">
    <property type="entry name" value="OmpR/PhoB-type_DNA-bd"/>
</dbReference>
<evidence type="ECO:0000256" key="1">
    <source>
        <dbReference type="ARBA" id="ARBA00023125"/>
    </source>
</evidence>
<dbReference type="GO" id="GO:0006355">
    <property type="term" value="P:regulation of DNA-templated transcription"/>
    <property type="evidence" value="ECO:0007669"/>
    <property type="project" value="InterPro"/>
</dbReference>
<dbReference type="EMBL" id="CP078073">
    <property type="protein sequence ID" value="QXL87428.1"/>
    <property type="molecule type" value="Genomic_DNA"/>
</dbReference>
<proteinExistence type="predicted"/>
<dbReference type="CDD" id="cd00383">
    <property type="entry name" value="trans_reg_C"/>
    <property type="match status" value="1"/>
</dbReference>
<dbReference type="Proteomes" id="UP000693972">
    <property type="component" value="Unassembled WGS sequence"/>
</dbReference>
<dbReference type="Gene3D" id="1.25.40.10">
    <property type="entry name" value="Tetratricopeptide repeat domain"/>
    <property type="match status" value="1"/>
</dbReference>
<evidence type="ECO:0000313" key="4">
    <source>
        <dbReference type="EMBL" id="QXL87428.1"/>
    </source>
</evidence>
<dbReference type="InterPro" id="IPR016032">
    <property type="entry name" value="Sig_transdc_resp-reg_C-effctor"/>
</dbReference>
<dbReference type="InterPro" id="IPR019734">
    <property type="entry name" value="TPR_rpt"/>
</dbReference>
<dbReference type="SMART" id="SM00862">
    <property type="entry name" value="Trans_reg_C"/>
    <property type="match status" value="1"/>
</dbReference>
<evidence type="ECO:0000259" key="3">
    <source>
        <dbReference type="PROSITE" id="PS51755"/>
    </source>
</evidence>
<feature type="DNA-binding region" description="OmpR/PhoB-type" evidence="2">
    <location>
        <begin position="1"/>
        <end position="88"/>
    </location>
</feature>
<dbReference type="Gene3D" id="1.10.10.10">
    <property type="entry name" value="Winged helix-like DNA-binding domain superfamily/Winged helix DNA-binding domain"/>
    <property type="match status" value="1"/>
</dbReference>
<dbReference type="SUPFAM" id="SSF46894">
    <property type="entry name" value="C-terminal effector domain of the bipartite response regulators"/>
    <property type="match status" value="1"/>
</dbReference>
<dbReference type="EMBL" id="JAIMBW010000001">
    <property type="protein sequence ID" value="MBY4894799.1"/>
    <property type="molecule type" value="Genomic_DNA"/>
</dbReference>
<accession>A0A975YFI0</accession>
<keyword evidence="1 2" id="KW-0238">DNA-binding</keyword>
<dbReference type="GO" id="GO:0000160">
    <property type="term" value="P:phosphorelay signal transduction system"/>
    <property type="evidence" value="ECO:0007669"/>
    <property type="project" value="InterPro"/>
</dbReference>
<dbReference type="Gene3D" id="3.40.50.10070">
    <property type="entry name" value="TolB, N-terminal domain"/>
    <property type="match status" value="1"/>
</dbReference>
<protein>
    <submittedName>
        <fullName evidence="4">Winged helix-turn-helix domain-containing protein</fullName>
    </submittedName>
</protein>
<dbReference type="AlphaFoldDB" id="A0A975YFI0"/>
<dbReference type="PANTHER" id="PTHR47691:SF3">
    <property type="entry name" value="HTH-TYPE TRANSCRIPTIONAL REGULATOR RV0890C-RELATED"/>
    <property type="match status" value="1"/>
</dbReference>
<name>A0A975YFI0_9RHOB</name>
<reference evidence="4 5" key="1">
    <citation type="submission" date="2021-07" db="EMBL/GenBank/DDBJ databases">
        <title>Karlodiniumbacter phycospheric gen. nov., sp. nov., a phycosphere bacterium isolated from karlodinium veneficum.</title>
        <authorList>
            <person name="Peng Y."/>
            <person name="Jiang L."/>
            <person name="Lee J."/>
        </authorList>
    </citation>
    <scope>NUCLEOTIDE SEQUENCE</scope>
    <source>
        <strain evidence="4 5">N5</strain>
    </source>
</reference>
<dbReference type="SUPFAM" id="SSF48452">
    <property type="entry name" value="TPR-like"/>
    <property type="match status" value="1"/>
</dbReference>
<dbReference type="InterPro" id="IPR011990">
    <property type="entry name" value="TPR-like_helical_dom_sf"/>
</dbReference>
<dbReference type="InterPro" id="IPR036388">
    <property type="entry name" value="WH-like_DNA-bd_sf"/>
</dbReference>
<dbReference type="Pfam" id="PF14559">
    <property type="entry name" value="TPR_19"/>
    <property type="match status" value="1"/>
</dbReference>
<gene>
    <name evidence="4" type="ORF">KUL25_18740</name>
</gene>
<dbReference type="RefSeq" id="WP_257894306.1">
    <property type="nucleotide sequence ID" value="NZ_JAIMBW010000001.1"/>
</dbReference>
<keyword evidence="5" id="KW-1185">Reference proteome</keyword>
<dbReference type="GO" id="GO:0003677">
    <property type="term" value="F:DNA binding"/>
    <property type="evidence" value="ECO:0007669"/>
    <property type="project" value="UniProtKB-UniRule"/>
</dbReference>
<feature type="domain" description="OmpR/PhoB-type" evidence="3">
    <location>
        <begin position="1"/>
        <end position="88"/>
    </location>
</feature>
<evidence type="ECO:0000313" key="5">
    <source>
        <dbReference type="Proteomes" id="UP000693972"/>
    </source>
</evidence>
<dbReference type="Pfam" id="PF00486">
    <property type="entry name" value="Trans_reg_C"/>
    <property type="match status" value="1"/>
</dbReference>
<sequence length="497" mass="54204">MKLEVFEDQRRVTLDGEDVVLGARAFDVLAYLHANADRVVSKAELLDHVWQGMVVEEGNLSVQITGLRKALGREAIKTVPGVGYRLTMGAAPVVVEGPAVPAIPSLAVLPFANLTGSADKEYLVDGIVTEITSALGRVGSFFVTSSTSTFTYKGRAVDLAEVGRELGVRYVLEGSIQAAGDRIRIFTQLVEAETGRMIWQDRFDGEMGDIFDLQDRVAESVAGALEPKLIWAEAVRATGKPTASLSAYELCLRAAPMVWKLNASHNLIDGLDLLHRALELDPDYLQAKALVCYAHTAAFATRFWTFEKAQAALPQARQVLDSGTNDPLALCYAGHYIAYIGRAYEEGLAALQRAEVLNPNSGTVAMLLGWVHVYMNQDDAAIASLERAKRLSPLHPHIAVINCGIANALMQKGDLEAAVLLYEQARAEYPEFASNQIGLIGAYWALGRRKEAQEMADWLRRRVPDMSVSTFRSTRPQHSAAYHALICDALTGCGFPD</sequence>
<dbReference type="PANTHER" id="PTHR47691">
    <property type="entry name" value="REGULATOR-RELATED"/>
    <property type="match status" value="1"/>
</dbReference>